<comment type="caution">
    <text evidence="2">The sequence shown here is derived from an EMBL/GenBank/DDBJ whole genome shotgun (WGS) entry which is preliminary data.</text>
</comment>
<keyword evidence="3" id="KW-1185">Reference proteome</keyword>
<evidence type="ECO:0000313" key="3">
    <source>
        <dbReference type="Proteomes" id="UP001230504"/>
    </source>
</evidence>
<name>A0AAD8V9N1_9PEZI</name>
<sequence length="168" mass="18790">MSATAKAIYKIKKRPSLGPLWRPSTRFDKGKEKWLFFFLSASRKREGGGPASAFPTIPTFSLCLPVEPGPPLCQIRPPASIFTLRGRRRERREAGKGGGGRAGGAYVFVAQINGYSEEKCGGQGMYVCVCCPAVKNGEGPNRLEPDRVWMRRRRRRQRQQRHTTGHSL</sequence>
<dbReference type="EMBL" id="JAHLJV010000011">
    <property type="protein sequence ID" value="KAK1596690.1"/>
    <property type="molecule type" value="Genomic_DNA"/>
</dbReference>
<gene>
    <name evidence="2" type="ORF">LY79DRAFT_51246</name>
</gene>
<dbReference type="AlphaFoldDB" id="A0AAD8V9N1"/>
<reference evidence="2" key="1">
    <citation type="submission" date="2021-06" db="EMBL/GenBank/DDBJ databases">
        <title>Comparative genomics, transcriptomics and evolutionary studies reveal genomic signatures of adaptation to plant cell wall in hemibiotrophic fungi.</title>
        <authorList>
            <consortium name="DOE Joint Genome Institute"/>
            <person name="Baroncelli R."/>
            <person name="Diaz J.F."/>
            <person name="Benocci T."/>
            <person name="Peng M."/>
            <person name="Battaglia E."/>
            <person name="Haridas S."/>
            <person name="Andreopoulos W."/>
            <person name="Labutti K."/>
            <person name="Pangilinan J."/>
            <person name="Floch G.L."/>
            <person name="Makela M.R."/>
            <person name="Henrissat B."/>
            <person name="Grigoriev I.V."/>
            <person name="Crouch J.A."/>
            <person name="De Vries R.P."/>
            <person name="Sukno S.A."/>
            <person name="Thon M.R."/>
        </authorList>
    </citation>
    <scope>NUCLEOTIDE SEQUENCE</scope>
    <source>
        <strain evidence="2">CBS 125086</strain>
    </source>
</reference>
<proteinExistence type="predicted"/>
<protein>
    <submittedName>
        <fullName evidence="2">Uncharacterized protein</fullName>
    </submittedName>
</protein>
<dbReference type="RefSeq" id="XP_060417543.1">
    <property type="nucleotide sequence ID" value="XM_060554372.1"/>
</dbReference>
<dbReference type="GeneID" id="85438612"/>
<organism evidence="2 3">
    <name type="scientific">Colletotrichum navitas</name>
    <dbReference type="NCBI Taxonomy" id="681940"/>
    <lineage>
        <taxon>Eukaryota</taxon>
        <taxon>Fungi</taxon>
        <taxon>Dikarya</taxon>
        <taxon>Ascomycota</taxon>
        <taxon>Pezizomycotina</taxon>
        <taxon>Sordariomycetes</taxon>
        <taxon>Hypocreomycetidae</taxon>
        <taxon>Glomerellales</taxon>
        <taxon>Glomerellaceae</taxon>
        <taxon>Colletotrichum</taxon>
        <taxon>Colletotrichum graminicola species complex</taxon>
    </lineage>
</organism>
<evidence type="ECO:0000313" key="2">
    <source>
        <dbReference type="EMBL" id="KAK1596690.1"/>
    </source>
</evidence>
<feature type="compositionally biased region" description="Basic residues" evidence="1">
    <location>
        <begin position="150"/>
        <end position="168"/>
    </location>
</feature>
<dbReference type="Proteomes" id="UP001230504">
    <property type="component" value="Unassembled WGS sequence"/>
</dbReference>
<accession>A0AAD8V9N1</accession>
<evidence type="ECO:0000256" key="1">
    <source>
        <dbReference type="SAM" id="MobiDB-lite"/>
    </source>
</evidence>
<feature type="region of interest" description="Disordered" evidence="1">
    <location>
        <begin position="141"/>
        <end position="168"/>
    </location>
</feature>